<dbReference type="Pfam" id="PF00528">
    <property type="entry name" value="BPD_transp_1"/>
    <property type="match status" value="1"/>
</dbReference>
<dbReference type="EnsemblBacteria" id="CAK10059">
    <property type="protein sequence ID" value="CAK10059"/>
    <property type="gene ID" value="RL4576"/>
</dbReference>
<dbReference type="Pfam" id="PF19300">
    <property type="entry name" value="BPD_transp_1_N"/>
    <property type="match status" value="1"/>
</dbReference>
<feature type="transmembrane region" description="Helical" evidence="7">
    <location>
        <begin position="190"/>
        <end position="206"/>
    </location>
</feature>
<evidence type="ECO:0000313" key="10">
    <source>
        <dbReference type="Proteomes" id="UP000006575"/>
    </source>
</evidence>
<dbReference type="InterPro" id="IPR000515">
    <property type="entry name" value="MetI-like"/>
</dbReference>
<name>Q1MAH9_RHIJ3</name>
<feature type="transmembrane region" description="Helical" evidence="7">
    <location>
        <begin position="248"/>
        <end position="270"/>
    </location>
</feature>
<feature type="transmembrane region" description="Helical" evidence="7">
    <location>
        <begin position="290"/>
        <end position="316"/>
    </location>
</feature>
<dbReference type="SUPFAM" id="SSF161098">
    <property type="entry name" value="MetI-like"/>
    <property type="match status" value="1"/>
</dbReference>
<comment type="similarity">
    <text evidence="7">Belongs to the binding-protein-dependent transport system permease family.</text>
</comment>
<proteinExistence type="inferred from homology"/>
<dbReference type="GO" id="GO:0071916">
    <property type="term" value="F:dipeptide transmembrane transporter activity"/>
    <property type="evidence" value="ECO:0007669"/>
    <property type="project" value="TreeGrafter"/>
</dbReference>
<dbReference type="CDD" id="cd06261">
    <property type="entry name" value="TM_PBP2"/>
    <property type="match status" value="1"/>
</dbReference>
<dbReference type="InterPro" id="IPR035906">
    <property type="entry name" value="MetI-like_sf"/>
</dbReference>
<evidence type="ECO:0000256" key="5">
    <source>
        <dbReference type="ARBA" id="ARBA00022989"/>
    </source>
</evidence>
<dbReference type="PANTHER" id="PTHR43163">
    <property type="entry name" value="DIPEPTIDE TRANSPORT SYSTEM PERMEASE PROTEIN DPPB-RELATED"/>
    <property type="match status" value="1"/>
</dbReference>
<organism evidence="9 10">
    <name type="scientific">Rhizobium johnstonii (strain DSM 114642 / LMG 32736 / 3841)</name>
    <name type="common">Rhizobium leguminosarum bv. viciae</name>
    <dbReference type="NCBI Taxonomy" id="216596"/>
    <lineage>
        <taxon>Bacteria</taxon>
        <taxon>Pseudomonadati</taxon>
        <taxon>Pseudomonadota</taxon>
        <taxon>Alphaproteobacteria</taxon>
        <taxon>Hyphomicrobiales</taxon>
        <taxon>Rhizobiaceae</taxon>
        <taxon>Rhizobium/Agrobacterium group</taxon>
        <taxon>Rhizobium</taxon>
        <taxon>Rhizobium johnstonii</taxon>
    </lineage>
</organism>
<evidence type="ECO:0000256" key="6">
    <source>
        <dbReference type="ARBA" id="ARBA00023136"/>
    </source>
</evidence>
<evidence type="ECO:0000256" key="4">
    <source>
        <dbReference type="ARBA" id="ARBA00022692"/>
    </source>
</evidence>
<dbReference type="AlphaFoldDB" id="Q1MAH9"/>
<accession>Q1MAH9</accession>
<protein>
    <submittedName>
        <fullName evidence="9">Substrate-binding transmembrane transmembrane component of ABC transporter</fullName>
    </submittedName>
</protein>
<dbReference type="GO" id="GO:0005886">
    <property type="term" value="C:plasma membrane"/>
    <property type="evidence" value="ECO:0007669"/>
    <property type="project" value="UniProtKB-SubCell"/>
</dbReference>
<dbReference type="KEGG" id="rle:RL4576"/>
<dbReference type="HOGENOM" id="CLU_036879_0_1_5"/>
<evidence type="ECO:0000313" key="9">
    <source>
        <dbReference type="EMBL" id="CAK10059.1"/>
    </source>
</evidence>
<evidence type="ECO:0000259" key="8">
    <source>
        <dbReference type="PROSITE" id="PS50928"/>
    </source>
</evidence>
<dbReference type="Proteomes" id="UP000006575">
    <property type="component" value="Chromosome"/>
</dbReference>
<keyword evidence="3" id="KW-1003">Cell membrane</keyword>
<dbReference type="eggNOG" id="COG0601">
    <property type="taxonomic scope" value="Bacteria"/>
</dbReference>
<gene>
    <name evidence="9" type="ordered locus">RL4576</name>
</gene>
<keyword evidence="10" id="KW-1185">Reference proteome</keyword>
<dbReference type="EMBL" id="AM236080">
    <property type="protein sequence ID" value="CAK10059.1"/>
    <property type="molecule type" value="Genomic_DNA"/>
</dbReference>
<feature type="transmembrane region" description="Helical" evidence="7">
    <location>
        <begin position="108"/>
        <end position="131"/>
    </location>
</feature>
<feature type="transmembrane region" description="Helical" evidence="7">
    <location>
        <begin position="18"/>
        <end position="35"/>
    </location>
</feature>
<feature type="transmembrane region" description="Helical" evidence="7">
    <location>
        <begin position="143"/>
        <end position="170"/>
    </location>
</feature>
<dbReference type="InterPro" id="IPR045621">
    <property type="entry name" value="BPD_transp_1_N"/>
</dbReference>
<comment type="subcellular location">
    <subcellularLocation>
        <location evidence="1 7">Cell membrane</location>
        <topology evidence="1 7">Multi-pass membrane protein</topology>
    </subcellularLocation>
</comment>
<evidence type="ECO:0000256" key="2">
    <source>
        <dbReference type="ARBA" id="ARBA00022448"/>
    </source>
</evidence>
<dbReference type="PROSITE" id="PS50928">
    <property type="entry name" value="ABC_TM1"/>
    <property type="match status" value="1"/>
</dbReference>
<evidence type="ECO:0000256" key="1">
    <source>
        <dbReference type="ARBA" id="ARBA00004651"/>
    </source>
</evidence>
<keyword evidence="6 7" id="KW-0472">Membrane</keyword>
<dbReference type="Gene3D" id="1.10.3720.10">
    <property type="entry name" value="MetI-like"/>
    <property type="match status" value="1"/>
</dbReference>
<reference evidence="9 10" key="1">
    <citation type="journal article" date="2006" name="Genome Biol.">
        <title>The genome of Rhizobium leguminosarum has recognizable core and accessory components.</title>
        <authorList>
            <person name="Young J.W."/>
            <person name="Crossman L.C."/>
            <person name="Johnston A.W.B."/>
            <person name="Thomson N.R."/>
            <person name="Ghazoui Z.F."/>
            <person name="Hull K.H."/>
            <person name="Wexler M."/>
            <person name="Curson A.R.J."/>
            <person name="Todd J.D."/>
            <person name="Poole P.S."/>
            <person name="Mauchline T.H."/>
            <person name="East A.K."/>
            <person name="Quail M.A."/>
            <person name="Churcher C."/>
            <person name="Arrowsmith C."/>
            <person name="Cherevach A."/>
            <person name="Chillingworth T."/>
            <person name="Clarke K."/>
            <person name="Cronin A."/>
            <person name="Davis P."/>
            <person name="Fraser A."/>
            <person name="Hance Z."/>
            <person name="Hauser H."/>
            <person name="Jagels K."/>
            <person name="Moule S."/>
            <person name="Mungall K."/>
            <person name="Norbertczak H."/>
            <person name="Rabbinowitsch E."/>
            <person name="Sanders M."/>
            <person name="Simmonds M."/>
            <person name="Whitehead S."/>
            <person name="Parkhill J."/>
        </authorList>
    </citation>
    <scope>NUCLEOTIDE SEQUENCE [LARGE SCALE GENOMIC DNA]</scope>
    <source>
        <strain evidence="10">DSM 114642 / LMG 32736 / 3841</strain>
    </source>
</reference>
<evidence type="ECO:0000256" key="3">
    <source>
        <dbReference type="ARBA" id="ARBA00022475"/>
    </source>
</evidence>
<keyword evidence="4 7" id="KW-0812">Transmembrane</keyword>
<feature type="domain" description="ABC transmembrane type-1" evidence="8">
    <location>
        <begin position="104"/>
        <end position="313"/>
    </location>
</feature>
<keyword evidence="2 7" id="KW-0813">Transport</keyword>
<sequence>MTPVVSGSPMYTYIAKRLLVAIPTLLIISIFVFSLQKLLPGDPILAMAGEERDPQVLEFLREKYRLNDPVPYQYVRWLGAALQGDLGISLRTNQPVLQLVGEKLPVTIQLAIMSMIFAFVIGVPMGILAAVKKNTMIDYLANIIALTGLSIPNFWLGIMLILLVSVNLGWLPASGYEPFFSNPLRSLETMLMPSFVLGNALAATLMRHTRSAMLSVLSADYIRTARAKGLPESTVVLEHSFRNAMLPIVTLTALLFGELLAGAVLTEQIFTIPGFGKLIVDAVFNRDYAVVQGVVICTAIGFILMNLLADILYVLLNPRMRAAL</sequence>
<dbReference type="PANTHER" id="PTHR43163:SF6">
    <property type="entry name" value="DIPEPTIDE TRANSPORT SYSTEM PERMEASE PROTEIN DPPB-RELATED"/>
    <property type="match status" value="1"/>
</dbReference>
<evidence type="ECO:0000256" key="7">
    <source>
        <dbReference type="RuleBase" id="RU363032"/>
    </source>
</evidence>
<keyword evidence="5 7" id="KW-1133">Transmembrane helix</keyword>